<name>A0A372ZMC0_9ACTN</name>
<dbReference type="GO" id="GO:0006646">
    <property type="term" value="P:phosphatidylethanolamine biosynthetic process"/>
    <property type="evidence" value="ECO:0007669"/>
    <property type="project" value="TreeGrafter"/>
</dbReference>
<feature type="region of interest" description="Disordered" evidence="5">
    <location>
        <begin position="390"/>
        <end position="424"/>
    </location>
</feature>
<dbReference type="PANTHER" id="PTHR10067:SF9">
    <property type="entry name" value="PHOSPHATIDYLSERINE DECARBOXYLASE FAMILY PROTEIN (AFU_ORTHOLOGUE AFUA_7G01730)"/>
    <property type="match status" value="1"/>
</dbReference>
<dbReference type="InterPro" id="IPR003817">
    <property type="entry name" value="PS_Dcarbxylase"/>
</dbReference>
<dbReference type="GO" id="GO:0004609">
    <property type="term" value="F:phosphatidylserine decarboxylase activity"/>
    <property type="evidence" value="ECO:0007669"/>
    <property type="project" value="InterPro"/>
</dbReference>
<keyword evidence="8" id="KW-1185">Reference proteome</keyword>
<dbReference type="PANTHER" id="PTHR10067">
    <property type="entry name" value="PHOSPHATIDYLSERINE DECARBOXYLASE"/>
    <property type="match status" value="1"/>
</dbReference>
<evidence type="ECO:0000256" key="5">
    <source>
        <dbReference type="SAM" id="MobiDB-lite"/>
    </source>
</evidence>
<dbReference type="Pfam" id="PF02666">
    <property type="entry name" value="PS_Dcarbxylase"/>
    <property type="match status" value="1"/>
</dbReference>
<feature type="compositionally biased region" description="Acidic residues" evidence="5">
    <location>
        <begin position="402"/>
        <end position="412"/>
    </location>
</feature>
<dbReference type="AlphaFoldDB" id="A0A372ZMC0"/>
<keyword evidence="2" id="KW-0865">Zymogen</keyword>
<evidence type="ECO:0000256" key="2">
    <source>
        <dbReference type="ARBA" id="ARBA00023145"/>
    </source>
</evidence>
<feature type="domain" description="L-tryptophan decarboxylase PsiD-like" evidence="6">
    <location>
        <begin position="57"/>
        <end position="182"/>
    </location>
</feature>
<evidence type="ECO:0000256" key="4">
    <source>
        <dbReference type="ARBA" id="ARBA00023317"/>
    </source>
</evidence>
<dbReference type="Proteomes" id="UP000263377">
    <property type="component" value="Unassembled WGS sequence"/>
</dbReference>
<dbReference type="InterPro" id="IPR022237">
    <property type="entry name" value="PsiD-like"/>
</dbReference>
<organism evidence="7 8">
    <name type="scientific">Kitasatospora xanthocidica</name>
    <dbReference type="NCBI Taxonomy" id="83382"/>
    <lineage>
        <taxon>Bacteria</taxon>
        <taxon>Bacillati</taxon>
        <taxon>Actinomycetota</taxon>
        <taxon>Actinomycetes</taxon>
        <taxon>Kitasatosporales</taxon>
        <taxon>Streptomycetaceae</taxon>
        <taxon>Kitasatospora</taxon>
    </lineage>
</organism>
<evidence type="ECO:0000313" key="8">
    <source>
        <dbReference type="Proteomes" id="UP000263377"/>
    </source>
</evidence>
<dbReference type="EMBL" id="QVIG01000001">
    <property type="protein sequence ID" value="RGD57038.1"/>
    <property type="molecule type" value="Genomic_DNA"/>
</dbReference>
<gene>
    <name evidence="7" type="ORF">DR950_03840</name>
</gene>
<evidence type="ECO:0000256" key="3">
    <source>
        <dbReference type="ARBA" id="ARBA00023239"/>
    </source>
</evidence>
<keyword evidence="1" id="KW-0210">Decarboxylase</keyword>
<dbReference type="Pfam" id="PF12588">
    <property type="entry name" value="PSDC"/>
    <property type="match status" value="1"/>
</dbReference>
<evidence type="ECO:0000259" key="6">
    <source>
        <dbReference type="Pfam" id="PF12588"/>
    </source>
</evidence>
<protein>
    <submittedName>
        <fullName evidence="7">Phosphatidylserine decarboxylase</fullName>
    </submittedName>
</protein>
<accession>A0A372ZMC0</accession>
<proteinExistence type="predicted"/>
<evidence type="ECO:0000313" key="7">
    <source>
        <dbReference type="EMBL" id="RGD57038.1"/>
    </source>
</evidence>
<reference evidence="7 8" key="1">
    <citation type="submission" date="2018-08" db="EMBL/GenBank/DDBJ databases">
        <title>Diversity &amp; Physiological Properties of Lignin-Decomposing Actinobacteria from Soil.</title>
        <authorList>
            <person name="Roh S.G."/>
            <person name="Kim S.B."/>
        </authorList>
    </citation>
    <scope>NUCLEOTIDE SEQUENCE [LARGE SCALE GENOMIC DNA]</scope>
    <source>
        <strain evidence="7 8">MMS17-GH009</strain>
    </source>
</reference>
<keyword evidence="3" id="KW-0456">Lyase</keyword>
<keyword evidence="4" id="KW-0670">Pyruvate</keyword>
<evidence type="ECO:0000256" key="1">
    <source>
        <dbReference type="ARBA" id="ARBA00022793"/>
    </source>
</evidence>
<comment type="caution">
    <text evidence="7">The sequence shown here is derived from an EMBL/GenBank/DDBJ whole genome shotgun (WGS) entry which is preliminary data.</text>
</comment>
<sequence>MTEESMLGDLTGAVTDARYRASFGRVAGYLPKDRRAVDAWLADLADRAQARTGPHSPAVAAMEKLIETDRNTRSLVAGTLEQLPRALQPIQGVGHLLQCVDQIITTAPEYRAKSEERILFPLSALFANLALTKAGESLLRTPAFNSALQQVLREWCVFLDSPASRSVLTEADNGWLSPHSVERHRLDDYEIPDRGAEHWGFASFNDFFHRKLKPGARPVSTDPTAVLAPSDGTLVRHERKVGKNAGFTLKGQTFSLAETLNNSSYTDRFVGGDVLQLVLPATGYHRWHAPVDGVVRHVEVVPGLVFGTAELDGSGPVPQGVSFGGAAASSTRALVFIESTAPRIGMVCLAAVGIGEISSVTPVVREDQEVRKGDELGYFSYGGSTHFMAFEPGSDVEPTVEPSEDVDPEDDPQVATNAPLANAG</sequence>